<dbReference type="SUPFAM" id="SSF52980">
    <property type="entry name" value="Restriction endonuclease-like"/>
    <property type="match status" value="1"/>
</dbReference>
<keyword evidence="1" id="KW-0862">Zinc</keyword>
<reference evidence="3 4" key="1">
    <citation type="submission" date="2022-05" db="EMBL/GenBank/DDBJ databases">
        <authorList>
            <consortium name="Genoscope - CEA"/>
            <person name="William W."/>
        </authorList>
    </citation>
    <scope>NUCLEOTIDE SEQUENCE [LARGE SCALE GENOMIC DNA]</scope>
</reference>
<organism evidence="3 4">
    <name type="scientific">Porites evermanni</name>
    <dbReference type="NCBI Taxonomy" id="104178"/>
    <lineage>
        <taxon>Eukaryota</taxon>
        <taxon>Metazoa</taxon>
        <taxon>Cnidaria</taxon>
        <taxon>Anthozoa</taxon>
        <taxon>Hexacorallia</taxon>
        <taxon>Scleractinia</taxon>
        <taxon>Fungiina</taxon>
        <taxon>Poritidae</taxon>
        <taxon>Porites</taxon>
    </lineage>
</organism>
<dbReference type="CDD" id="cd22343">
    <property type="entry name" value="PDDEXK_lambda_exonuclease-like"/>
    <property type="match status" value="1"/>
</dbReference>
<feature type="domain" description="SWIM-type" evidence="2">
    <location>
        <begin position="71"/>
        <end position="109"/>
    </location>
</feature>
<keyword evidence="1" id="KW-0863">Zinc-finger</keyword>
<dbReference type="PANTHER" id="PTHR47526:SF3">
    <property type="entry name" value="PHD-TYPE DOMAIN-CONTAINING PROTEIN"/>
    <property type="match status" value="1"/>
</dbReference>
<dbReference type="InterPro" id="IPR011335">
    <property type="entry name" value="Restrct_endonuc-II-like"/>
</dbReference>
<keyword evidence="1" id="KW-0479">Metal-binding</keyword>
<accession>A0ABN8MXM2</accession>
<dbReference type="InterPro" id="IPR011604">
    <property type="entry name" value="PDDEXK-like_dom_sf"/>
</dbReference>
<dbReference type="Proteomes" id="UP001159427">
    <property type="component" value="Unassembled WGS sequence"/>
</dbReference>
<keyword evidence="4" id="KW-1185">Reference proteome</keyword>
<name>A0ABN8MXM2_9CNID</name>
<dbReference type="InterPro" id="IPR019080">
    <property type="entry name" value="YqaJ_viral_recombinase"/>
</dbReference>
<proteinExistence type="predicted"/>
<evidence type="ECO:0000259" key="2">
    <source>
        <dbReference type="PROSITE" id="PS50966"/>
    </source>
</evidence>
<comment type="caution">
    <text evidence="3">The sequence shown here is derived from an EMBL/GenBank/DDBJ whole genome shotgun (WGS) entry which is preliminary data.</text>
</comment>
<dbReference type="InterPro" id="IPR007527">
    <property type="entry name" value="Znf_SWIM"/>
</dbReference>
<gene>
    <name evidence="3" type="ORF">PEVE_00039684</name>
</gene>
<sequence>MSANSEEVCKTLTKKCLEEFIKEKKSDQRAQAFFVEDYVHDLFVTFQEAECCVLKGKCFRSMSKSEKPHEMKIILEFSDSGSSIVFRRCSCKAGQGHCHHLSALAYAVVSSLKESDVASACTSKPQQWHVPRGAKINPQPWMQLNFSKPSVGKETRRDASLCLYDPTSPKRKEPECRKEMFKEFQDKFKKACPAAPVIHVKNDSSTSVKTNFGEHQKGSPLSYHLPSIDSIGADQTNIYSELPIQLPVLSDGWSEYVHGFQNIDLTFITLSLEDASKLESGTREQSGSAKWKLERAKRITASQFGQVFKRKAAVTEKFLKELFEGKTIQTPAMKYGLTNEIRAAKAYLDSGNNTKLYKSGLVVNPAFCWLGASPDGVVYDPSMEENPFGLFEAKCPFCGADFFQQRILFDETLWNDVLSKLTNFYFENFYEFLTRRGC</sequence>
<protein>
    <recommendedName>
        <fullName evidence="2">SWIM-type domain-containing protein</fullName>
    </recommendedName>
</protein>
<dbReference type="Pfam" id="PF09588">
    <property type="entry name" value="YqaJ"/>
    <property type="match status" value="1"/>
</dbReference>
<evidence type="ECO:0000313" key="4">
    <source>
        <dbReference type="Proteomes" id="UP001159427"/>
    </source>
</evidence>
<dbReference type="PANTHER" id="PTHR47526">
    <property type="entry name" value="ATP-DEPENDENT DNA HELICASE"/>
    <property type="match status" value="1"/>
</dbReference>
<evidence type="ECO:0000313" key="3">
    <source>
        <dbReference type="EMBL" id="CAH3036889.1"/>
    </source>
</evidence>
<dbReference type="Gene3D" id="3.90.320.10">
    <property type="match status" value="1"/>
</dbReference>
<dbReference type="EMBL" id="CALNXI010000703">
    <property type="protein sequence ID" value="CAH3036889.1"/>
    <property type="molecule type" value="Genomic_DNA"/>
</dbReference>
<evidence type="ECO:0000256" key="1">
    <source>
        <dbReference type="PROSITE-ProRule" id="PRU00325"/>
    </source>
</evidence>
<dbReference type="PROSITE" id="PS50966">
    <property type="entry name" value="ZF_SWIM"/>
    <property type="match status" value="1"/>
</dbReference>